<accession>A0A3D9CU29</accession>
<gene>
    <name evidence="2" type="ORF">DRF58_12475</name>
</gene>
<dbReference type="AlphaFoldDB" id="A0A3D9CU29"/>
<comment type="caution">
    <text evidence="2">The sequence shown here is derived from an EMBL/GenBank/DDBJ whole genome shotgun (WGS) entry which is preliminary data.</text>
</comment>
<keyword evidence="1" id="KW-0812">Transmembrane</keyword>
<sequence>MRIHQVLFKLKSSAKKIGSGRRIKLPKFLSIIIFPIILFLSMFKIMVFFRKFLVVFLQPQTKNSRQEFRKIEK</sequence>
<evidence type="ECO:0000256" key="1">
    <source>
        <dbReference type="SAM" id="Phobius"/>
    </source>
</evidence>
<protein>
    <submittedName>
        <fullName evidence="2">Uncharacterized protein</fullName>
    </submittedName>
</protein>
<keyword evidence="1" id="KW-1133">Transmembrane helix</keyword>
<name>A0A3D9CU29_9FLAO</name>
<keyword evidence="3" id="KW-1185">Reference proteome</keyword>
<proteinExistence type="predicted"/>
<evidence type="ECO:0000313" key="2">
    <source>
        <dbReference type="EMBL" id="REC69280.1"/>
    </source>
</evidence>
<dbReference type="Proteomes" id="UP000256326">
    <property type="component" value="Unassembled WGS sequence"/>
</dbReference>
<feature type="transmembrane region" description="Helical" evidence="1">
    <location>
        <begin position="28"/>
        <end position="49"/>
    </location>
</feature>
<organism evidence="2 3">
    <name type="scientific">Epilithonimonas hispanica</name>
    <dbReference type="NCBI Taxonomy" id="358687"/>
    <lineage>
        <taxon>Bacteria</taxon>
        <taxon>Pseudomonadati</taxon>
        <taxon>Bacteroidota</taxon>
        <taxon>Flavobacteriia</taxon>
        <taxon>Flavobacteriales</taxon>
        <taxon>Weeksellaceae</taxon>
        <taxon>Chryseobacterium group</taxon>
        <taxon>Epilithonimonas</taxon>
    </lineage>
</organism>
<reference evidence="2 3" key="1">
    <citation type="journal article" date="2006" name="Int. J. Syst. Evol. Microbiol.">
        <title>Chryseobacterium hispanicum sp. nov., isolated from the drinking water distribution system of Sevilla, Spain.</title>
        <authorList>
            <person name="Gallego V."/>
            <person name="Garcia M.T."/>
            <person name="Ventosa A."/>
        </authorList>
    </citation>
    <scope>NUCLEOTIDE SEQUENCE [LARGE SCALE GENOMIC DNA]</scope>
    <source>
        <strain evidence="2 3">KCTC 22104</strain>
    </source>
</reference>
<evidence type="ECO:0000313" key="3">
    <source>
        <dbReference type="Proteomes" id="UP000256326"/>
    </source>
</evidence>
<keyword evidence="1" id="KW-0472">Membrane</keyword>
<dbReference type="EMBL" id="QNUG01000027">
    <property type="protein sequence ID" value="REC69280.1"/>
    <property type="molecule type" value="Genomic_DNA"/>
</dbReference>